<protein>
    <submittedName>
        <fullName evidence="1">2747_t:CDS:1</fullName>
    </submittedName>
</protein>
<comment type="caution">
    <text evidence="1">The sequence shown here is derived from an EMBL/GenBank/DDBJ whole genome shotgun (WGS) entry which is preliminary data.</text>
</comment>
<sequence length="346" mass="39061">MANINTFENVTVRFALRIRPLTAEELVTLPAPLQKNILSTTPFTPNQVTVQGERKQSYMFDHVFGPEISQKEIYDRAVMNLVDKFLDAYGHASSGKTHTLGLPSDVSQSNESKGIIPRAMSTLFSCINSAQYKARKFVMRISFVEIHDNFLIDLLGDKDSQALVREDSNNRIYWKNLKEIKVNSVDEIMGKNSTLDTKASSLRGHRIFTVTLSQQKFVPSNGMPANSSNMSPTNPKFNFGKSKPREEIKMNKHDGEWIAVTSKFHFVDLAWNDMKNVDTSVNPQEKESHSLYSAILPLRNVISNQGMASDKEYKHIRTLKDYIVNNTINLDGGVLSKENLSTINLL</sequence>
<feature type="non-terminal residue" evidence="1">
    <location>
        <position position="346"/>
    </location>
</feature>
<keyword evidence="2" id="KW-1185">Reference proteome</keyword>
<evidence type="ECO:0000313" key="2">
    <source>
        <dbReference type="Proteomes" id="UP000789702"/>
    </source>
</evidence>
<proteinExistence type="predicted"/>
<accession>A0ACA9MXB2</accession>
<evidence type="ECO:0000313" key="1">
    <source>
        <dbReference type="EMBL" id="CAG8611144.1"/>
    </source>
</evidence>
<organism evidence="1 2">
    <name type="scientific">Dentiscutata heterogama</name>
    <dbReference type="NCBI Taxonomy" id="1316150"/>
    <lineage>
        <taxon>Eukaryota</taxon>
        <taxon>Fungi</taxon>
        <taxon>Fungi incertae sedis</taxon>
        <taxon>Mucoromycota</taxon>
        <taxon>Glomeromycotina</taxon>
        <taxon>Glomeromycetes</taxon>
        <taxon>Diversisporales</taxon>
        <taxon>Gigasporaceae</taxon>
        <taxon>Dentiscutata</taxon>
    </lineage>
</organism>
<dbReference type="Proteomes" id="UP000789702">
    <property type="component" value="Unassembled WGS sequence"/>
</dbReference>
<gene>
    <name evidence="1" type="ORF">DHETER_LOCUS7641</name>
</gene>
<name>A0ACA9MXB2_9GLOM</name>
<reference evidence="1" key="1">
    <citation type="submission" date="2021-06" db="EMBL/GenBank/DDBJ databases">
        <authorList>
            <person name="Kallberg Y."/>
            <person name="Tangrot J."/>
            <person name="Rosling A."/>
        </authorList>
    </citation>
    <scope>NUCLEOTIDE SEQUENCE</scope>
    <source>
        <strain evidence="1">IL203A</strain>
    </source>
</reference>
<dbReference type="EMBL" id="CAJVPU010011043">
    <property type="protein sequence ID" value="CAG8611144.1"/>
    <property type="molecule type" value="Genomic_DNA"/>
</dbReference>